<keyword evidence="2" id="KW-1185">Reference proteome</keyword>
<dbReference type="EMBL" id="EQ973890">
    <property type="protein sequence ID" value="EEF40186.1"/>
    <property type="molecule type" value="Genomic_DNA"/>
</dbReference>
<evidence type="ECO:0000313" key="2">
    <source>
        <dbReference type="Proteomes" id="UP000008311"/>
    </source>
</evidence>
<dbReference type="Proteomes" id="UP000008311">
    <property type="component" value="Unassembled WGS sequence"/>
</dbReference>
<accession>B9S892</accession>
<sequence length="87" mass="9550">MSICSFDLAYLSFRVESRYNSCGRYEKLGDALIALPFKWSSPPSGFIKINTDTTIDGNRGSVGAGAVVRDQAGSVLFSLQKRVSLRR</sequence>
<dbReference type="InParanoid" id="B9S892"/>
<name>B9S892_RICCO</name>
<evidence type="ECO:0008006" key="3">
    <source>
        <dbReference type="Google" id="ProtNLM"/>
    </source>
</evidence>
<dbReference type="AlphaFoldDB" id="B9S892"/>
<proteinExistence type="predicted"/>
<evidence type="ECO:0000313" key="1">
    <source>
        <dbReference type="EMBL" id="EEF40186.1"/>
    </source>
</evidence>
<gene>
    <name evidence="1" type="ORF">RCOM_1732240</name>
</gene>
<organism evidence="1 2">
    <name type="scientific">Ricinus communis</name>
    <name type="common">Castor bean</name>
    <dbReference type="NCBI Taxonomy" id="3988"/>
    <lineage>
        <taxon>Eukaryota</taxon>
        <taxon>Viridiplantae</taxon>
        <taxon>Streptophyta</taxon>
        <taxon>Embryophyta</taxon>
        <taxon>Tracheophyta</taxon>
        <taxon>Spermatophyta</taxon>
        <taxon>Magnoliopsida</taxon>
        <taxon>eudicotyledons</taxon>
        <taxon>Gunneridae</taxon>
        <taxon>Pentapetalae</taxon>
        <taxon>rosids</taxon>
        <taxon>fabids</taxon>
        <taxon>Malpighiales</taxon>
        <taxon>Euphorbiaceae</taxon>
        <taxon>Acalyphoideae</taxon>
        <taxon>Acalypheae</taxon>
        <taxon>Ricinus</taxon>
    </lineage>
</organism>
<reference evidence="2" key="1">
    <citation type="journal article" date="2010" name="Nat. Biotechnol.">
        <title>Draft genome sequence of the oilseed species Ricinus communis.</title>
        <authorList>
            <person name="Chan A.P."/>
            <person name="Crabtree J."/>
            <person name="Zhao Q."/>
            <person name="Lorenzi H."/>
            <person name="Orvis J."/>
            <person name="Puiu D."/>
            <person name="Melake-Berhan A."/>
            <person name="Jones K.M."/>
            <person name="Redman J."/>
            <person name="Chen G."/>
            <person name="Cahoon E.B."/>
            <person name="Gedil M."/>
            <person name="Stanke M."/>
            <person name="Haas B.J."/>
            <person name="Wortman J.R."/>
            <person name="Fraser-Liggett C.M."/>
            <person name="Ravel J."/>
            <person name="Rabinowicz P.D."/>
        </authorList>
    </citation>
    <scope>NUCLEOTIDE SEQUENCE [LARGE SCALE GENOMIC DNA]</scope>
    <source>
        <strain evidence="2">cv. Hale</strain>
    </source>
</reference>
<protein>
    <recommendedName>
        <fullName evidence="3">RNase H type-1 domain-containing protein</fullName>
    </recommendedName>
</protein>